<evidence type="ECO:0000256" key="2">
    <source>
        <dbReference type="ARBA" id="ARBA00022448"/>
    </source>
</evidence>
<proteinExistence type="inferred from homology"/>
<dbReference type="NCBIfam" id="NF002266">
    <property type="entry name" value="PRK01198.1-2"/>
    <property type="match status" value="1"/>
</dbReference>
<protein>
    <submittedName>
        <fullName evidence="4">V-type ATP synthase subunit C</fullName>
    </submittedName>
</protein>
<evidence type="ECO:0000313" key="4">
    <source>
        <dbReference type="EMBL" id="MCY6370841.1"/>
    </source>
</evidence>
<dbReference type="InterPro" id="IPR002843">
    <property type="entry name" value="ATPase_V0-cplx_csu/dsu"/>
</dbReference>
<dbReference type="Gene3D" id="1.10.132.50">
    <property type="entry name" value="ATP synthase (C/AC39) subunit, domain 3"/>
    <property type="match status" value="1"/>
</dbReference>
<comment type="caution">
    <text evidence="4">The sequence shown here is derived from an EMBL/GenBank/DDBJ whole genome shotgun (WGS) entry which is preliminary data.</text>
</comment>
<sequence>MSNIKYVQAVPRIRALENKLLDKAKIERMIDGNSAEETFKILQETEYGTLMTNVKRPEDYEIVLSEELKRVYSFMYEVSPDENLIDTMSIRYDYHNIKVLLKGKALNKDLSYLLIPVGTVAVDDMKMYISMEDYRELTPIMKEAIQKSETSFGEHKDPQQIDIILDEYMYKDMLFRAEVLGEPYLLEFLKMNIDLINLKTLLRVKKQKKSRKFLDSVLIEGGKLERETLLDMLNGSNENIVSSLQYTDYNEIMRLGMEEYIQTGKFNVLEKLSDNFIMNFIKDSKYISFGIEPLLAYIFAKENEIKIVRIIMVGKLNNIAGDVIRERLRDIYV</sequence>
<keyword evidence="3" id="KW-0406">Ion transport</keyword>
<evidence type="ECO:0000256" key="1">
    <source>
        <dbReference type="ARBA" id="ARBA00006709"/>
    </source>
</evidence>
<evidence type="ECO:0000313" key="5">
    <source>
        <dbReference type="Proteomes" id="UP001079657"/>
    </source>
</evidence>
<dbReference type="InterPro" id="IPR044911">
    <property type="entry name" value="V-type_ATPase_csu/dsu_dom_3"/>
</dbReference>
<evidence type="ECO:0000256" key="3">
    <source>
        <dbReference type="ARBA" id="ARBA00023065"/>
    </source>
</evidence>
<reference evidence="4" key="1">
    <citation type="submission" date="2022-12" db="EMBL/GenBank/DDBJ databases">
        <authorList>
            <person name="Wang J."/>
        </authorList>
    </citation>
    <scope>NUCLEOTIDE SEQUENCE</scope>
    <source>
        <strain evidence="4">HY-42-06</strain>
    </source>
</reference>
<dbReference type="EMBL" id="JAPQES010000003">
    <property type="protein sequence ID" value="MCY6370841.1"/>
    <property type="molecule type" value="Genomic_DNA"/>
</dbReference>
<dbReference type="PANTHER" id="PTHR38682">
    <property type="entry name" value="V-TYPE ATP SYNTHASE SUBUNIT C"/>
    <property type="match status" value="1"/>
</dbReference>
<organism evidence="4 5">
    <name type="scientific">Clostridium ganghwense</name>
    <dbReference type="NCBI Taxonomy" id="312089"/>
    <lineage>
        <taxon>Bacteria</taxon>
        <taxon>Bacillati</taxon>
        <taxon>Bacillota</taxon>
        <taxon>Clostridia</taxon>
        <taxon>Eubacteriales</taxon>
        <taxon>Clostridiaceae</taxon>
        <taxon>Clostridium</taxon>
    </lineage>
</organism>
<dbReference type="Gene3D" id="1.20.1690.10">
    <property type="entry name" value="V-type ATP synthase subunit C domain"/>
    <property type="match status" value="2"/>
</dbReference>
<dbReference type="PANTHER" id="PTHR38682:SF1">
    <property type="entry name" value="V-TYPE ATP SYNTHASE SUBUNIT C"/>
    <property type="match status" value="1"/>
</dbReference>
<dbReference type="Pfam" id="PF01992">
    <property type="entry name" value="vATP-synt_AC39"/>
    <property type="match status" value="1"/>
</dbReference>
<dbReference type="SUPFAM" id="SSF103486">
    <property type="entry name" value="V-type ATP synthase subunit C"/>
    <property type="match status" value="1"/>
</dbReference>
<dbReference type="InterPro" id="IPR035067">
    <property type="entry name" value="V-type_ATPase_csu/dsu"/>
</dbReference>
<dbReference type="InterPro" id="IPR036079">
    <property type="entry name" value="ATPase_csu/dsu_sf"/>
</dbReference>
<dbReference type="Proteomes" id="UP001079657">
    <property type="component" value="Unassembled WGS sequence"/>
</dbReference>
<keyword evidence="2" id="KW-0813">Transport</keyword>
<dbReference type="RefSeq" id="WP_268049686.1">
    <property type="nucleotide sequence ID" value="NZ_JAPQES010000003.1"/>
</dbReference>
<accession>A0ABT4CRK0</accession>
<keyword evidence="5" id="KW-1185">Reference proteome</keyword>
<comment type="similarity">
    <text evidence="1">Belongs to the V-ATPase V0D/AC39 subunit family.</text>
</comment>
<gene>
    <name evidence="4" type="ORF">OXH55_09380</name>
</gene>
<name>A0ABT4CRK0_9CLOT</name>
<dbReference type="InterPro" id="IPR050873">
    <property type="entry name" value="V-ATPase_V0D/AC39_subunit"/>
</dbReference>